<keyword evidence="1" id="KW-0472">Membrane</keyword>
<organism evidence="2 3">
    <name type="scientific">Clitoria ternatea</name>
    <name type="common">Butterfly pea</name>
    <dbReference type="NCBI Taxonomy" id="43366"/>
    <lineage>
        <taxon>Eukaryota</taxon>
        <taxon>Viridiplantae</taxon>
        <taxon>Streptophyta</taxon>
        <taxon>Embryophyta</taxon>
        <taxon>Tracheophyta</taxon>
        <taxon>Spermatophyta</taxon>
        <taxon>Magnoliopsida</taxon>
        <taxon>eudicotyledons</taxon>
        <taxon>Gunneridae</taxon>
        <taxon>Pentapetalae</taxon>
        <taxon>rosids</taxon>
        <taxon>fabids</taxon>
        <taxon>Fabales</taxon>
        <taxon>Fabaceae</taxon>
        <taxon>Papilionoideae</taxon>
        <taxon>50 kb inversion clade</taxon>
        <taxon>NPAAA clade</taxon>
        <taxon>indigoferoid/millettioid clade</taxon>
        <taxon>Phaseoleae</taxon>
        <taxon>Clitoria</taxon>
    </lineage>
</organism>
<name>A0AAN9EY61_CLITE</name>
<dbReference type="Proteomes" id="UP001359559">
    <property type="component" value="Unassembled WGS sequence"/>
</dbReference>
<gene>
    <name evidence="2" type="ORF">RJT34_32457</name>
</gene>
<protein>
    <submittedName>
        <fullName evidence="2">Uncharacterized protein</fullName>
    </submittedName>
</protein>
<keyword evidence="1" id="KW-0812">Transmembrane</keyword>
<accession>A0AAN9EY61</accession>
<dbReference type="EMBL" id="JAYKXN010000008">
    <property type="protein sequence ID" value="KAK7264845.1"/>
    <property type="molecule type" value="Genomic_DNA"/>
</dbReference>
<dbReference type="AlphaFoldDB" id="A0AAN9EY61"/>
<reference evidence="2 3" key="1">
    <citation type="submission" date="2024-01" db="EMBL/GenBank/DDBJ databases">
        <title>The genomes of 5 underutilized Papilionoideae crops provide insights into root nodulation and disease resistance.</title>
        <authorList>
            <person name="Yuan L."/>
        </authorList>
    </citation>
    <scope>NUCLEOTIDE SEQUENCE [LARGE SCALE GENOMIC DNA]</scope>
    <source>
        <strain evidence="2">LY-2023</strain>
        <tissue evidence="2">Leaf</tissue>
    </source>
</reference>
<proteinExistence type="predicted"/>
<keyword evidence="3" id="KW-1185">Reference proteome</keyword>
<evidence type="ECO:0000256" key="1">
    <source>
        <dbReference type="SAM" id="Phobius"/>
    </source>
</evidence>
<sequence>MTLANLDSHLITDLAINGADKIDLYLNRGGRGTRIHDPTLFSLISTLTATSLSHSIFLLSPFFHAFYF</sequence>
<keyword evidence="1" id="KW-1133">Transmembrane helix</keyword>
<comment type="caution">
    <text evidence="2">The sequence shown here is derived from an EMBL/GenBank/DDBJ whole genome shotgun (WGS) entry which is preliminary data.</text>
</comment>
<evidence type="ECO:0000313" key="2">
    <source>
        <dbReference type="EMBL" id="KAK7264845.1"/>
    </source>
</evidence>
<evidence type="ECO:0000313" key="3">
    <source>
        <dbReference type="Proteomes" id="UP001359559"/>
    </source>
</evidence>
<feature type="transmembrane region" description="Helical" evidence="1">
    <location>
        <begin position="40"/>
        <end position="63"/>
    </location>
</feature>